<evidence type="ECO:0000313" key="1">
    <source>
        <dbReference type="EMBL" id="JAH04221.1"/>
    </source>
</evidence>
<protein>
    <submittedName>
        <fullName evidence="1">Uncharacterized protein</fullName>
    </submittedName>
</protein>
<dbReference type="AlphaFoldDB" id="A0A0E9PHX5"/>
<accession>A0A0E9PHX5</accession>
<reference evidence="1" key="1">
    <citation type="submission" date="2014-11" db="EMBL/GenBank/DDBJ databases">
        <authorList>
            <person name="Amaro Gonzalez C."/>
        </authorList>
    </citation>
    <scope>NUCLEOTIDE SEQUENCE</scope>
</reference>
<name>A0A0E9PHX5_ANGAN</name>
<reference evidence="1" key="2">
    <citation type="journal article" date="2015" name="Fish Shellfish Immunol.">
        <title>Early steps in the European eel (Anguilla anguilla)-Vibrio vulnificus interaction in the gills: Role of the RtxA13 toxin.</title>
        <authorList>
            <person name="Callol A."/>
            <person name="Pajuelo D."/>
            <person name="Ebbesson L."/>
            <person name="Teles M."/>
            <person name="MacKenzie S."/>
            <person name="Amaro C."/>
        </authorList>
    </citation>
    <scope>NUCLEOTIDE SEQUENCE</scope>
</reference>
<organism evidence="1">
    <name type="scientific">Anguilla anguilla</name>
    <name type="common">European freshwater eel</name>
    <name type="synonym">Muraena anguilla</name>
    <dbReference type="NCBI Taxonomy" id="7936"/>
    <lineage>
        <taxon>Eukaryota</taxon>
        <taxon>Metazoa</taxon>
        <taxon>Chordata</taxon>
        <taxon>Craniata</taxon>
        <taxon>Vertebrata</taxon>
        <taxon>Euteleostomi</taxon>
        <taxon>Actinopterygii</taxon>
        <taxon>Neopterygii</taxon>
        <taxon>Teleostei</taxon>
        <taxon>Anguilliformes</taxon>
        <taxon>Anguillidae</taxon>
        <taxon>Anguilla</taxon>
    </lineage>
</organism>
<sequence>MLVMVLRLYQLFPQKSIGLPGMLTFGTPLPPLKTVFSLGEQTGIT</sequence>
<proteinExistence type="predicted"/>
<dbReference type="EMBL" id="GBXM01104356">
    <property type="protein sequence ID" value="JAH04221.1"/>
    <property type="molecule type" value="Transcribed_RNA"/>
</dbReference>